<keyword evidence="3" id="KW-1185">Reference proteome</keyword>
<evidence type="ECO:0000313" key="2">
    <source>
        <dbReference type="EMBL" id="MBA2175843.1"/>
    </source>
</evidence>
<proteinExistence type="predicted"/>
<reference evidence="2 3" key="1">
    <citation type="journal article" date="2004" name="Extremophiles">
        <title>Halobacillus locisalis sp. nov., a halophilic bacterium isolated from a marine solar saltern of the Yellow Sea in Korea.</title>
        <authorList>
            <person name="Yoon J.H."/>
            <person name="Kang K.H."/>
            <person name="Oh T.K."/>
            <person name="Park Y.H."/>
        </authorList>
    </citation>
    <scope>NUCLEOTIDE SEQUENCE [LARGE SCALE GENOMIC DNA]</scope>
    <source>
        <strain evidence="2 3">KCTC 3788</strain>
    </source>
</reference>
<sequence>MNMIQWFDWITPTNPLASLFFGILFTIILVVMVWFETRSVRTTFVTAITGILTTGIGVAVLRIIGFYA</sequence>
<keyword evidence="1" id="KW-0812">Transmembrane</keyword>
<keyword evidence="1" id="KW-0472">Membrane</keyword>
<dbReference type="RefSeq" id="WP_181472904.1">
    <property type="nucleotide sequence ID" value="NZ_JACEFG010000003.1"/>
</dbReference>
<evidence type="ECO:0000313" key="3">
    <source>
        <dbReference type="Proteomes" id="UP000571017"/>
    </source>
</evidence>
<organism evidence="2 3">
    <name type="scientific">Halobacillus locisalis</name>
    <dbReference type="NCBI Taxonomy" id="220753"/>
    <lineage>
        <taxon>Bacteria</taxon>
        <taxon>Bacillati</taxon>
        <taxon>Bacillota</taxon>
        <taxon>Bacilli</taxon>
        <taxon>Bacillales</taxon>
        <taxon>Bacillaceae</taxon>
        <taxon>Halobacillus</taxon>
    </lineage>
</organism>
<protein>
    <submittedName>
        <fullName evidence="2">Uncharacterized protein</fullName>
    </submittedName>
</protein>
<keyword evidence="1" id="KW-1133">Transmembrane helix</keyword>
<feature type="transmembrane region" description="Helical" evidence="1">
    <location>
        <begin position="16"/>
        <end position="35"/>
    </location>
</feature>
<dbReference type="Proteomes" id="UP000571017">
    <property type="component" value="Unassembled WGS sequence"/>
</dbReference>
<feature type="transmembrane region" description="Helical" evidence="1">
    <location>
        <begin position="47"/>
        <end position="67"/>
    </location>
</feature>
<accession>A0A838CVB4</accession>
<dbReference type="AlphaFoldDB" id="A0A838CVB4"/>
<evidence type="ECO:0000256" key="1">
    <source>
        <dbReference type="SAM" id="Phobius"/>
    </source>
</evidence>
<dbReference type="EMBL" id="JACEFG010000003">
    <property type="protein sequence ID" value="MBA2175843.1"/>
    <property type="molecule type" value="Genomic_DNA"/>
</dbReference>
<comment type="caution">
    <text evidence="2">The sequence shown here is derived from an EMBL/GenBank/DDBJ whole genome shotgun (WGS) entry which is preliminary data.</text>
</comment>
<name>A0A838CVB4_9BACI</name>
<gene>
    <name evidence="2" type="ORF">H0266_13175</name>
</gene>